<feature type="transmembrane region" description="Helical" evidence="6">
    <location>
        <begin position="184"/>
        <end position="206"/>
    </location>
</feature>
<comment type="subcellular location">
    <subcellularLocation>
        <location evidence="1">Cell membrane</location>
        <topology evidence="1">Multi-pass membrane protein</topology>
    </subcellularLocation>
</comment>
<feature type="transmembrane region" description="Helical" evidence="6">
    <location>
        <begin position="74"/>
        <end position="92"/>
    </location>
</feature>
<organism evidence="7 8">
    <name type="scientific">Aquimarina brevivitae</name>
    <dbReference type="NCBI Taxonomy" id="323412"/>
    <lineage>
        <taxon>Bacteria</taxon>
        <taxon>Pseudomonadati</taxon>
        <taxon>Bacteroidota</taxon>
        <taxon>Flavobacteriia</taxon>
        <taxon>Flavobacteriales</taxon>
        <taxon>Flavobacteriaceae</taxon>
        <taxon>Aquimarina</taxon>
    </lineage>
</organism>
<dbReference type="RefSeq" id="WP_130285484.1">
    <property type="nucleotide sequence ID" value="NZ_SGXE01000001.1"/>
</dbReference>
<dbReference type="GO" id="GO:0005886">
    <property type="term" value="C:plasma membrane"/>
    <property type="evidence" value="ECO:0007669"/>
    <property type="project" value="UniProtKB-SubCell"/>
</dbReference>
<proteinExistence type="predicted"/>
<evidence type="ECO:0000256" key="6">
    <source>
        <dbReference type="SAM" id="Phobius"/>
    </source>
</evidence>
<protein>
    <submittedName>
        <fullName evidence="7">Threonine/homoserine/homoserine lactone efflux protein</fullName>
    </submittedName>
</protein>
<evidence type="ECO:0000313" key="7">
    <source>
        <dbReference type="EMBL" id="RZS99661.1"/>
    </source>
</evidence>
<keyword evidence="3 6" id="KW-0812">Transmembrane</keyword>
<dbReference type="EMBL" id="SGXE01000001">
    <property type="protein sequence ID" value="RZS99661.1"/>
    <property type="molecule type" value="Genomic_DNA"/>
</dbReference>
<comment type="caution">
    <text evidence="7">The sequence shown here is derived from an EMBL/GenBank/DDBJ whole genome shotgun (WGS) entry which is preliminary data.</text>
</comment>
<dbReference type="InterPro" id="IPR001123">
    <property type="entry name" value="LeuE-type"/>
</dbReference>
<feature type="transmembrane region" description="Helical" evidence="6">
    <location>
        <begin position="150"/>
        <end position="172"/>
    </location>
</feature>
<name>A0A4Q7PGM4_9FLAO</name>
<evidence type="ECO:0000256" key="4">
    <source>
        <dbReference type="ARBA" id="ARBA00022989"/>
    </source>
</evidence>
<dbReference type="AlphaFoldDB" id="A0A4Q7PGM4"/>
<feature type="transmembrane region" description="Helical" evidence="6">
    <location>
        <begin position="112"/>
        <end position="138"/>
    </location>
</feature>
<keyword evidence="4 6" id="KW-1133">Transmembrane helix</keyword>
<keyword evidence="5 6" id="KW-0472">Membrane</keyword>
<reference evidence="7 8" key="1">
    <citation type="submission" date="2019-02" db="EMBL/GenBank/DDBJ databases">
        <title>Genomic Encyclopedia of Type Strains, Phase IV (KMG-IV): sequencing the most valuable type-strain genomes for metagenomic binning, comparative biology and taxonomic classification.</title>
        <authorList>
            <person name="Goeker M."/>
        </authorList>
    </citation>
    <scope>NUCLEOTIDE SEQUENCE [LARGE SCALE GENOMIC DNA]</scope>
    <source>
        <strain evidence="7 8">DSM 17196</strain>
    </source>
</reference>
<feature type="transmembrane region" description="Helical" evidence="6">
    <location>
        <begin position="40"/>
        <end position="62"/>
    </location>
</feature>
<evidence type="ECO:0000256" key="5">
    <source>
        <dbReference type="ARBA" id="ARBA00023136"/>
    </source>
</evidence>
<dbReference type="OrthoDB" id="1451945at2"/>
<keyword evidence="2" id="KW-1003">Cell membrane</keyword>
<evidence type="ECO:0000256" key="2">
    <source>
        <dbReference type="ARBA" id="ARBA00022475"/>
    </source>
</evidence>
<sequence>MEITKLFLITFFASLVGVIPPGLVNMTVARTCLERGKQNGILVAVGASFVVFFQAFVAILLAKYIFNNVYIKNMLLRTGAVIFLLMAIYFFVKARQRQTKIRVYRKADTRSFFKGAMISLINVLPIPYFCAVAAGLSVSGKLNYDIIKMLLFAFAASLGTFVTLYFYVFSFLKIEKRTATITKYSNYFMGILMLILVLITMARIIYTWE</sequence>
<evidence type="ECO:0000256" key="1">
    <source>
        <dbReference type="ARBA" id="ARBA00004651"/>
    </source>
</evidence>
<evidence type="ECO:0000256" key="3">
    <source>
        <dbReference type="ARBA" id="ARBA00022692"/>
    </source>
</evidence>
<dbReference type="GO" id="GO:0006865">
    <property type="term" value="P:amino acid transport"/>
    <property type="evidence" value="ECO:0007669"/>
    <property type="project" value="InterPro"/>
</dbReference>
<accession>A0A4Q7PGM4</accession>
<gene>
    <name evidence="7" type="ORF">EV197_0884</name>
</gene>
<keyword evidence="8" id="KW-1185">Reference proteome</keyword>
<dbReference type="Proteomes" id="UP000292262">
    <property type="component" value="Unassembled WGS sequence"/>
</dbReference>
<dbReference type="Pfam" id="PF01810">
    <property type="entry name" value="LysE"/>
    <property type="match status" value="1"/>
</dbReference>
<feature type="transmembrane region" description="Helical" evidence="6">
    <location>
        <begin position="6"/>
        <end position="28"/>
    </location>
</feature>
<evidence type="ECO:0000313" key="8">
    <source>
        <dbReference type="Proteomes" id="UP000292262"/>
    </source>
</evidence>